<protein>
    <submittedName>
        <fullName evidence="1">Uncharacterized protein</fullName>
    </submittedName>
</protein>
<proteinExistence type="predicted"/>
<dbReference type="KEGG" id="vta:B1207"/>
<dbReference type="EMBL" id="LT960612">
    <property type="protein sequence ID" value="SON52818.1"/>
    <property type="molecule type" value="Genomic_DNA"/>
</dbReference>
<name>A0A2N8ZLP2_9VIBR</name>
<accession>A0A2N8ZLP2</accession>
<evidence type="ECO:0000313" key="2">
    <source>
        <dbReference type="Proteomes" id="UP000235828"/>
    </source>
</evidence>
<dbReference type="AlphaFoldDB" id="A0A2N8ZLP2"/>
<keyword evidence="2" id="KW-1185">Reference proteome</keyword>
<reference evidence="1 2" key="1">
    <citation type="submission" date="2017-10" db="EMBL/GenBank/DDBJ databases">
        <authorList>
            <person name="Banno H."/>
            <person name="Chua N.-H."/>
        </authorList>
    </citation>
    <scope>NUCLEOTIDE SEQUENCE [LARGE SCALE GENOMIC DNA]</scope>
    <source>
        <strain evidence="1">Vibrio tapetis CECT4600</strain>
    </source>
</reference>
<dbReference type="Proteomes" id="UP000235828">
    <property type="component" value="Chromosome B"/>
</dbReference>
<sequence>MYISYNFWQPISNHLPLLAHKIVTSFSDTGLDLCREVNTNHRYQLSLSFILLRLNTQNFIKHES</sequence>
<evidence type="ECO:0000313" key="1">
    <source>
        <dbReference type="EMBL" id="SON52818.1"/>
    </source>
</evidence>
<organism evidence="1 2">
    <name type="scientific">Vibrio tapetis subsp. tapetis</name>
    <dbReference type="NCBI Taxonomy" id="1671868"/>
    <lineage>
        <taxon>Bacteria</taxon>
        <taxon>Pseudomonadati</taxon>
        <taxon>Pseudomonadota</taxon>
        <taxon>Gammaproteobacteria</taxon>
        <taxon>Vibrionales</taxon>
        <taxon>Vibrionaceae</taxon>
        <taxon>Vibrio</taxon>
    </lineage>
</organism>
<gene>
    <name evidence="1" type="ORF">VTAP4600_B1207</name>
</gene>